<dbReference type="Gene3D" id="3.40.50.1240">
    <property type="entry name" value="Phosphoglycerate mutase-like"/>
    <property type="match status" value="1"/>
</dbReference>
<evidence type="ECO:0000313" key="1">
    <source>
        <dbReference type="EMBL" id="SDG27469.1"/>
    </source>
</evidence>
<dbReference type="EMBL" id="FNBM01000009">
    <property type="protein sequence ID" value="SDG27469.1"/>
    <property type="molecule type" value="Genomic_DNA"/>
</dbReference>
<accession>A0A1G7SYH3</accession>
<dbReference type="SUPFAM" id="SSF53254">
    <property type="entry name" value="Phosphoglycerate mutase-like"/>
    <property type="match status" value="1"/>
</dbReference>
<dbReference type="Proteomes" id="UP000243378">
    <property type="component" value="Unassembled WGS sequence"/>
</dbReference>
<gene>
    <name evidence="1" type="ORF">SAMN05216381_3535</name>
</gene>
<proteinExistence type="predicted"/>
<organism evidence="1 2">
    <name type="scientific">Phytopseudomonas seleniipraecipitans</name>
    <dbReference type="NCBI Taxonomy" id="640205"/>
    <lineage>
        <taxon>Bacteria</taxon>
        <taxon>Pseudomonadati</taxon>
        <taxon>Pseudomonadota</taxon>
        <taxon>Gammaproteobacteria</taxon>
        <taxon>Pseudomonadales</taxon>
        <taxon>Pseudomonadaceae</taxon>
        <taxon>Phytopseudomonas</taxon>
    </lineage>
</organism>
<evidence type="ECO:0008006" key="3">
    <source>
        <dbReference type="Google" id="ProtNLM"/>
    </source>
</evidence>
<evidence type="ECO:0000313" key="2">
    <source>
        <dbReference type="Proteomes" id="UP000243378"/>
    </source>
</evidence>
<dbReference type="InterPro" id="IPR029033">
    <property type="entry name" value="His_PPase_superfam"/>
</dbReference>
<name>A0A1G7SYH3_9GAMM</name>
<sequence>MLQSLVLRPTRRLYSKLSARLRRGALAACMAASFATALGAFVMHPPEIEDLSEERSNELPSLLDQWEEGDVIVLLRHLERCDKEDYPCLEGTEGITSRSVPVGSLLAEGFGQLGLSKTDVYNSPLTRTAQTEELVFNDLGIDEDWLYKCRETMLEDALERKVPGKNMVLVTHSSCISAFEQSLGYDTETPEYGTALFFTKPADSKFLKVVGFLDADDWKRALEDGARRQRG</sequence>
<dbReference type="RefSeq" id="WP_092370535.1">
    <property type="nucleotide sequence ID" value="NZ_FNBM01000009.1"/>
</dbReference>
<dbReference type="STRING" id="640205.SAMN05216381_3535"/>
<dbReference type="AlphaFoldDB" id="A0A1G7SYH3"/>
<protein>
    <recommendedName>
        <fullName evidence="3">Phosphohistidine phosphatase SixA</fullName>
    </recommendedName>
</protein>
<reference evidence="1 2" key="1">
    <citation type="submission" date="2016-10" db="EMBL/GenBank/DDBJ databases">
        <authorList>
            <person name="de Groot N.N."/>
        </authorList>
    </citation>
    <scope>NUCLEOTIDE SEQUENCE [LARGE SCALE GENOMIC DNA]</scope>
    <source>
        <strain evidence="1 2">LMG 25475</strain>
    </source>
</reference>